<evidence type="ECO:0000256" key="1">
    <source>
        <dbReference type="SAM" id="MobiDB-lite"/>
    </source>
</evidence>
<dbReference type="EMBL" id="OZ004258">
    <property type="protein sequence ID" value="CAK7912397.1"/>
    <property type="molecule type" value="Genomic_DNA"/>
</dbReference>
<name>A0ABP0EEZ6_9ASCO</name>
<reference evidence="2 3" key="1">
    <citation type="submission" date="2024-01" db="EMBL/GenBank/DDBJ databases">
        <authorList>
            <consortium name="Genoscope - CEA"/>
            <person name="William W."/>
        </authorList>
    </citation>
    <scope>NUCLEOTIDE SEQUENCE [LARGE SCALE GENOMIC DNA]</scope>
    <source>
        <strain evidence="2 3">29B2s-10</strain>
    </source>
</reference>
<sequence>MSTEVDNTSVLAQMQQMIDSIDMNGNDYDSEDYEYDSDDSSSYDALSAQQQWEESVKQITGLVNMVIFPLIGKLLGRRMAHVIWGRFANWWFL</sequence>
<protein>
    <submittedName>
        <fullName evidence="2">Mitochondrial import protein 2</fullName>
    </submittedName>
</protein>
<feature type="compositionally biased region" description="Acidic residues" evidence="1">
    <location>
        <begin position="28"/>
        <end position="41"/>
    </location>
</feature>
<accession>A0ABP0EEZ6</accession>
<dbReference type="Pfam" id="PF19117">
    <property type="entry name" value="Mim2"/>
    <property type="match status" value="1"/>
</dbReference>
<dbReference type="InterPro" id="IPR037652">
    <property type="entry name" value="Mim2"/>
</dbReference>
<dbReference type="PANTHER" id="PTHR28230:SF1">
    <property type="entry name" value="MITOCHONDRIAL IMPORT PROTEIN 2"/>
    <property type="match status" value="1"/>
</dbReference>
<keyword evidence="3" id="KW-1185">Reference proteome</keyword>
<feature type="region of interest" description="Disordered" evidence="1">
    <location>
        <begin position="22"/>
        <end position="41"/>
    </location>
</feature>
<dbReference type="Proteomes" id="UP001497600">
    <property type="component" value="Chromosome F"/>
</dbReference>
<organism evidence="2 3">
    <name type="scientific">[Candida] anglica</name>
    <dbReference type="NCBI Taxonomy" id="148631"/>
    <lineage>
        <taxon>Eukaryota</taxon>
        <taxon>Fungi</taxon>
        <taxon>Dikarya</taxon>
        <taxon>Ascomycota</taxon>
        <taxon>Saccharomycotina</taxon>
        <taxon>Pichiomycetes</taxon>
        <taxon>Debaryomycetaceae</taxon>
        <taxon>Kurtzmaniella</taxon>
    </lineage>
</organism>
<proteinExistence type="predicted"/>
<evidence type="ECO:0000313" key="3">
    <source>
        <dbReference type="Proteomes" id="UP001497600"/>
    </source>
</evidence>
<gene>
    <name evidence="2" type="primary">MIM2</name>
    <name evidence="2" type="ORF">CAAN4_F06832</name>
</gene>
<evidence type="ECO:0000313" key="2">
    <source>
        <dbReference type="EMBL" id="CAK7912397.1"/>
    </source>
</evidence>
<dbReference type="PANTHER" id="PTHR28230">
    <property type="entry name" value="CHROMOSOME 1, WHOLE GENOME SHOTGUN SEQUENCE"/>
    <property type="match status" value="1"/>
</dbReference>